<gene>
    <name evidence="1" type="ORF">JCM16774_1373</name>
</gene>
<dbReference type="Gene3D" id="3.15.10.40">
    <property type="entry name" value="Uncharacterised protein PF07273, DUF1439"/>
    <property type="match status" value="1"/>
</dbReference>
<reference evidence="1 2" key="1">
    <citation type="submission" date="2019-07" db="EMBL/GenBank/DDBJ databases">
        <title>Complete Genome Sequence of Leptotrichia goodfellowii Strain JCM 16774.</title>
        <authorList>
            <person name="Watanabe S."/>
            <person name="Cui L."/>
        </authorList>
    </citation>
    <scope>NUCLEOTIDE SEQUENCE [LARGE SCALE GENOMIC DNA]</scope>
    <source>
        <strain evidence="1 2">JCM16774</strain>
    </source>
</reference>
<protein>
    <recommendedName>
        <fullName evidence="3">DUF1439 domain-containing protein</fullName>
    </recommendedName>
</protein>
<dbReference type="RefSeq" id="WP_006807574.1">
    <property type="nucleotide sequence ID" value="NZ_AP019822.1"/>
</dbReference>
<accession>A0A510JD98</accession>
<proteinExistence type="predicted"/>
<sequence>MKNFFKLIVFLLVLLIGGGTYLYFQNQVKVPNSMIQAAVNSKFPMEKSYPLGKIKLYNPKSHFENDKLIIEADYMNDALNDKISGTMTFETDLKYDLMDAKLYLNDFKLIKVTKEGKEIDMDKKPIIRTVLNFAFGQLEKKELLNLKQVEKFQMIKDIKIENNKVVVIK</sequence>
<evidence type="ECO:0000313" key="1">
    <source>
        <dbReference type="EMBL" id="BBM36441.1"/>
    </source>
</evidence>
<dbReference type="STRING" id="714315.GCA_000516535_01378"/>
<organism evidence="1 2">
    <name type="scientific">Pseudoleptotrichia goodfellowii</name>
    <dbReference type="NCBI Taxonomy" id="157692"/>
    <lineage>
        <taxon>Bacteria</taxon>
        <taxon>Fusobacteriati</taxon>
        <taxon>Fusobacteriota</taxon>
        <taxon>Fusobacteriia</taxon>
        <taxon>Fusobacteriales</taxon>
        <taxon>Leptotrichiaceae</taxon>
        <taxon>Pseudoleptotrichia</taxon>
    </lineage>
</organism>
<name>A0A510JD98_9FUSO</name>
<evidence type="ECO:0008006" key="3">
    <source>
        <dbReference type="Google" id="ProtNLM"/>
    </source>
</evidence>
<dbReference type="Proteomes" id="UP000321606">
    <property type="component" value="Chromosome"/>
</dbReference>
<evidence type="ECO:0000313" key="2">
    <source>
        <dbReference type="Proteomes" id="UP000321606"/>
    </source>
</evidence>
<dbReference type="KEGG" id="lgo:JCM16774_1373"/>
<dbReference type="AlphaFoldDB" id="A0A510JD98"/>
<dbReference type="EMBL" id="AP019822">
    <property type="protein sequence ID" value="BBM36441.1"/>
    <property type="molecule type" value="Genomic_DNA"/>
</dbReference>
<dbReference type="OrthoDB" id="80795at2"/>